<dbReference type="SUPFAM" id="SSF49764">
    <property type="entry name" value="HSP20-like chaperones"/>
    <property type="match status" value="1"/>
</dbReference>
<comment type="caution">
    <text evidence="4">The sequence shown here is derived from an EMBL/GenBank/DDBJ whole genome shotgun (WGS) entry which is preliminary data.</text>
</comment>
<reference evidence="4 5" key="1">
    <citation type="submission" date="2019-03" db="EMBL/GenBank/DDBJ databases">
        <authorList>
            <person name="Kim M.K.M."/>
        </authorList>
    </citation>
    <scope>NUCLEOTIDE SEQUENCE [LARGE SCALE GENOMIC DNA]</scope>
    <source>
        <strain evidence="4 5">17J68-12</strain>
    </source>
</reference>
<keyword evidence="5" id="KW-1185">Reference proteome</keyword>
<evidence type="ECO:0000256" key="1">
    <source>
        <dbReference type="PROSITE-ProRule" id="PRU00285"/>
    </source>
</evidence>
<sequence>MATNVSNAGFSTPALFNDFFRPWSEWFGDGGHNTRSDMPAVNVSETDKEYRLSLAAPGLSKEDFQVNVEGKLLTIRSEKEERHAEEKERYTRKEYSFSSFSRSFSFPEDVQADKISAVYKDGILRVELPRKALAGPGNGAKKISIQ</sequence>
<dbReference type="Proteomes" id="UP000295334">
    <property type="component" value="Unassembled WGS sequence"/>
</dbReference>
<dbReference type="RefSeq" id="WP_131446036.1">
    <property type="nucleotide sequence ID" value="NZ_SJZI01000002.1"/>
</dbReference>
<dbReference type="AlphaFoldDB" id="A0A4R1BND1"/>
<comment type="similarity">
    <text evidence="1 2">Belongs to the small heat shock protein (HSP20) family.</text>
</comment>
<dbReference type="Gene3D" id="2.60.40.790">
    <property type="match status" value="1"/>
</dbReference>
<dbReference type="Pfam" id="PF00011">
    <property type="entry name" value="HSP20"/>
    <property type="match status" value="1"/>
</dbReference>
<dbReference type="PROSITE" id="PS01031">
    <property type="entry name" value="SHSP"/>
    <property type="match status" value="1"/>
</dbReference>
<accession>A0A4R1BND1</accession>
<dbReference type="EMBL" id="SJZI01000002">
    <property type="protein sequence ID" value="TCJ19073.1"/>
    <property type="molecule type" value="Genomic_DNA"/>
</dbReference>
<evidence type="ECO:0000259" key="3">
    <source>
        <dbReference type="PROSITE" id="PS01031"/>
    </source>
</evidence>
<protein>
    <submittedName>
        <fullName evidence="4">Hsp20/alpha crystallin family protein</fullName>
    </submittedName>
</protein>
<dbReference type="InterPro" id="IPR008978">
    <property type="entry name" value="HSP20-like_chaperone"/>
</dbReference>
<gene>
    <name evidence="4" type="ORF">EPD60_01260</name>
</gene>
<organism evidence="4 5">
    <name type="scientific">Flaviaesturariibacter flavus</name>
    <dbReference type="NCBI Taxonomy" id="2502780"/>
    <lineage>
        <taxon>Bacteria</taxon>
        <taxon>Pseudomonadati</taxon>
        <taxon>Bacteroidota</taxon>
        <taxon>Chitinophagia</taxon>
        <taxon>Chitinophagales</taxon>
        <taxon>Chitinophagaceae</taxon>
        <taxon>Flaviaestuariibacter</taxon>
    </lineage>
</organism>
<feature type="domain" description="SHSP" evidence="3">
    <location>
        <begin position="32"/>
        <end position="146"/>
    </location>
</feature>
<dbReference type="OrthoDB" id="9814487at2"/>
<name>A0A4R1BND1_9BACT</name>
<evidence type="ECO:0000256" key="2">
    <source>
        <dbReference type="RuleBase" id="RU003616"/>
    </source>
</evidence>
<evidence type="ECO:0000313" key="5">
    <source>
        <dbReference type="Proteomes" id="UP000295334"/>
    </source>
</evidence>
<dbReference type="InterPro" id="IPR031107">
    <property type="entry name" value="Small_HSP"/>
</dbReference>
<evidence type="ECO:0000313" key="4">
    <source>
        <dbReference type="EMBL" id="TCJ19073.1"/>
    </source>
</evidence>
<dbReference type="InterPro" id="IPR002068">
    <property type="entry name" value="A-crystallin/Hsp20_dom"/>
</dbReference>
<dbReference type="PANTHER" id="PTHR11527">
    <property type="entry name" value="HEAT-SHOCK PROTEIN 20 FAMILY MEMBER"/>
    <property type="match status" value="1"/>
</dbReference>
<dbReference type="CDD" id="cd06464">
    <property type="entry name" value="ACD_sHsps-like"/>
    <property type="match status" value="1"/>
</dbReference>
<proteinExistence type="inferred from homology"/>